<proteinExistence type="predicted"/>
<feature type="transmembrane region" description="Helical" evidence="1">
    <location>
        <begin position="67"/>
        <end position="83"/>
    </location>
</feature>
<dbReference type="Proteomes" id="UP000191112">
    <property type="component" value="Unassembled WGS sequence"/>
</dbReference>
<feature type="transmembrane region" description="Helical" evidence="1">
    <location>
        <begin position="12"/>
        <end position="31"/>
    </location>
</feature>
<keyword evidence="3" id="KW-1185">Reference proteome</keyword>
<sequence>MSVLKLAKKYIVDSQIYVSLMGTMLAAFFFLEQNTFRFPKLYLIFLTFFSGYLYTKYQGQGRIFKKILIFNFFTGIICVLLIIRNHNEIVLLKWLLIVVLGLLYNSNFLANTIRNIPFVKIFYVGLVWALSFGFLGLPEVNWPIIGFSFFFISALVLPFDIRDMKYDTVVTFPKLIGIKNTKLLAYFLIILANIISILFFRIDSIIALLLTSFVSCILIFFASENKTDAYFSFWIESCSALPLIIYLAIKYYLLF</sequence>
<dbReference type="STRING" id="619805.SAMN05660477_00783"/>
<organism evidence="2 3">
    <name type="scientific">Soonwooa buanensis</name>
    <dbReference type="NCBI Taxonomy" id="619805"/>
    <lineage>
        <taxon>Bacteria</taxon>
        <taxon>Pseudomonadati</taxon>
        <taxon>Bacteroidota</taxon>
        <taxon>Flavobacteriia</taxon>
        <taxon>Flavobacteriales</taxon>
        <taxon>Weeksellaceae</taxon>
        <taxon>Chryseobacterium group</taxon>
        <taxon>Soonwooa</taxon>
    </lineage>
</organism>
<gene>
    <name evidence="2" type="ORF">SAMN05660477_00783</name>
</gene>
<keyword evidence="1" id="KW-1133">Transmembrane helix</keyword>
<dbReference type="RefSeq" id="WP_079666062.1">
    <property type="nucleotide sequence ID" value="NZ_FUYZ01000002.1"/>
</dbReference>
<dbReference type="OrthoDB" id="1467772at2"/>
<evidence type="ECO:0000313" key="2">
    <source>
        <dbReference type="EMBL" id="SKB71848.1"/>
    </source>
</evidence>
<evidence type="ECO:0000256" key="1">
    <source>
        <dbReference type="SAM" id="Phobius"/>
    </source>
</evidence>
<accession>A0A1T5DJB7</accession>
<feature type="transmembrane region" description="Helical" evidence="1">
    <location>
        <begin position="183"/>
        <end position="199"/>
    </location>
</feature>
<keyword evidence="1" id="KW-0812">Transmembrane</keyword>
<evidence type="ECO:0000313" key="3">
    <source>
        <dbReference type="Proteomes" id="UP000191112"/>
    </source>
</evidence>
<feature type="transmembrane region" description="Helical" evidence="1">
    <location>
        <begin position="229"/>
        <end position="249"/>
    </location>
</feature>
<evidence type="ECO:0008006" key="4">
    <source>
        <dbReference type="Google" id="ProtNLM"/>
    </source>
</evidence>
<feature type="transmembrane region" description="Helical" evidence="1">
    <location>
        <begin position="121"/>
        <end position="138"/>
    </location>
</feature>
<reference evidence="2 3" key="1">
    <citation type="submission" date="2017-02" db="EMBL/GenBank/DDBJ databases">
        <authorList>
            <person name="Peterson S.W."/>
        </authorList>
    </citation>
    <scope>NUCLEOTIDE SEQUENCE [LARGE SCALE GENOMIC DNA]</scope>
    <source>
        <strain evidence="2 3">DSM 22323</strain>
    </source>
</reference>
<dbReference type="AlphaFoldDB" id="A0A1T5DJB7"/>
<feature type="transmembrane region" description="Helical" evidence="1">
    <location>
        <begin position="37"/>
        <end position="55"/>
    </location>
</feature>
<feature type="transmembrane region" description="Helical" evidence="1">
    <location>
        <begin position="89"/>
        <end position="109"/>
    </location>
</feature>
<feature type="transmembrane region" description="Helical" evidence="1">
    <location>
        <begin position="144"/>
        <end position="162"/>
    </location>
</feature>
<feature type="transmembrane region" description="Helical" evidence="1">
    <location>
        <begin position="205"/>
        <end position="222"/>
    </location>
</feature>
<dbReference type="EMBL" id="FUYZ01000002">
    <property type="protein sequence ID" value="SKB71848.1"/>
    <property type="molecule type" value="Genomic_DNA"/>
</dbReference>
<name>A0A1T5DJB7_9FLAO</name>
<protein>
    <recommendedName>
        <fullName evidence="4">UbiA prenyltransferase family protein</fullName>
    </recommendedName>
</protein>
<keyword evidence="1" id="KW-0472">Membrane</keyword>